<name>A0ABP4BYI7_9ACTN</name>
<proteinExistence type="predicted"/>
<keyword evidence="1" id="KW-0732">Signal</keyword>
<dbReference type="EMBL" id="BAAAHK010000018">
    <property type="protein sequence ID" value="GAA0957338.1"/>
    <property type="molecule type" value="Genomic_DNA"/>
</dbReference>
<reference evidence="3" key="1">
    <citation type="journal article" date="2019" name="Int. J. Syst. Evol. Microbiol.">
        <title>The Global Catalogue of Microorganisms (GCM) 10K type strain sequencing project: providing services to taxonomists for standard genome sequencing and annotation.</title>
        <authorList>
            <consortium name="The Broad Institute Genomics Platform"/>
            <consortium name="The Broad Institute Genome Sequencing Center for Infectious Disease"/>
            <person name="Wu L."/>
            <person name="Ma J."/>
        </authorList>
    </citation>
    <scope>NUCLEOTIDE SEQUENCE [LARGE SCALE GENOMIC DNA]</scope>
    <source>
        <strain evidence="3">JCM 10977</strain>
    </source>
</reference>
<evidence type="ECO:0000313" key="2">
    <source>
        <dbReference type="EMBL" id="GAA0957338.1"/>
    </source>
</evidence>
<organism evidence="2 3">
    <name type="scientific">Kribbella koreensis</name>
    <dbReference type="NCBI Taxonomy" id="57909"/>
    <lineage>
        <taxon>Bacteria</taxon>
        <taxon>Bacillati</taxon>
        <taxon>Actinomycetota</taxon>
        <taxon>Actinomycetes</taxon>
        <taxon>Propionibacteriales</taxon>
        <taxon>Kribbellaceae</taxon>
        <taxon>Kribbella</taxon>
    </lineage>
</organism>
<comment type="caution">
    <text evidence="2">The sequence shown here is derived from an EMBL/GenBank/DDBJ whole genome shotgun (WGS) entry which is preliminary data.</text>
</comment>
<dbReference type="RefSeq" id="WP_343979916.1">
    <property type="nucleotide sequence ID" value="NZ_BAAAHK010000018.1"/>
</dbReference>
<evidence type="ECO:0000256" key="1">
    <source>
        <dbReference type="SAM" id="SignalP"/>
    </source>
</evidence>
<dbReference type="Proteomes" id="UP001500542">
    <property type="component" value="Unassembled WGS sequence"/>
</dbReference>
<protein>
    <recommendedName>
        <fullName evidence="4">Peptidase inhibitor family I36</fullName>
    </recommendedName>
</protein>
<evidence type="ECO:0000313" key="3">
    <source>
        <dbReference type="Proteomes" id="UP001500542"/>
    </source>
</evidence>
<gene>
    <name evidence="2" type="ORF">GCM10009554_67980</name>
</gene>
<feature type="chain" id="PRO_5045745372" description="Peptidase inhibitor family I36" evidence="1">
    <location>
        <begin position="27"/>
        <end position="110"/>
    </location>
</feature>
<keyword evidence="3" id="KW-1185">Reference proteome</keyword>
<feature type="signal peptide" evidence="1">
    <location>
        <begin position="1"/>
        <end position="26"/>
    </location>
</feature>
<sequence length="110" mass="11514">MGKRIAGVLAVSTLLLTGLSTQVASASTSTVNACAPGRVCGYNAGNLVFDILPVNSGQCLRLFNSSVDYVDNESHLDQRIWSGTNCTGRNTLIRSGGQGSVDLFWSVGGF</sequence>
<accession>A0ABP4BYI7</accession>
<evidence type="ECO:0008006" key="4">
    <source>
        <dbReference type="Google" id="ProtNLM"/>
    </source>
</evidence>